<evidence type="ECO:0000256" key="9">
    <source>
        <dbReference type="RuleBase" id="RU367056"/>
    </source>
</evidence>
<evidence type="ECO:0000313" key="12">
    <source>
        <dbReference type="Proteomes" id="UP000053611"/>
    </source>
</evidence>
<dbReference type="Proteomes" id="UP000053611">
    <property type="component" value="Unassembled WGS sequence"/>
</dbReference>
<keyword evidence="12" id="KW-1185">Reference proteome</keyword>
<evidence type="ECO:0000256" key="8">
    <source>
        <dbReference type="ARBA" id="ARBA00023136"/>
    </source>
</evidence>
<keyword evidence="7 9" id="KW-0496">Mitochondrion</keyword>
<dbReference type="AlphaFoldDB" id="A0A0J0XM35"/>
<evidence type="ECO:0000256" key="2">
    <source>
        <dbReference type="ARBA" id="ARBA00004304"/>
    </source>
</evidence>
<dbReference type="PANTHER" id="PTHR15642:SF3">
    <property type="entry name" value="CYTOCHROME C OXIDASE ASSEMBLY FACTOR 3 HOMOLOG, MITOCHONDRIAL"/>
    <property type="match status" value="1"/>
</dbReference>
<keyword evidence="8 9" id="KW-0472">Membrane</keyword>
<reference evidence="11 12" key="1">
    <citation type="submission" date="2015-03" db="EMBL/GenBank/DDBJ databases">
        <title>Genomics and transcriptomics of the oil-accumulating basidiomycete yeast T. oleaginosus allow insights into substrate utilization and the diverse evolutionary trajectories of mating systems in fungi.</title>
        <authorList>
            <consortium name="DOE Joint Genome Institute"/>
            <person name="Kourist R."/>
            <person name="Kracht O."/>
            <person name="Bracharz F."/>
            <person name="Lipzen A."/>
            <person name="Nolan M."/>
            <person name="Ohm R."/>
            <person name="Grigoriev I."/>
            <person name="Sun S."/>
            <person name="Heitman J."/>
            <person name="Bruck T."/>
            <person name="Nowrousian M."/>
        </authorList>
    </citation>
    <scope>NUCLEOTIDE SEQUENCE [LARGE SCALE GENOMIC DNA]</scope>
    <source>
        <strain evidence="11 12">IBC0246</strain>
    </source>
</reference>
<feature type="transmembrane region" description="Helical" evidence="9">
    <location>
        <begin position="37"/>
        <end position="55"/>
    </location>
</feature>
<dbReference type="InterPro" id="IPR018628">
    <property type="entry name" value="Coa3_CC"/>
</dbReference>
<comment type="subunit">
    <text evidence="4 9">Component of 250-400 kDa complexes called cytochrome oxidase assembly intermediates or COA complexes.</text>
</comment>
<evidence type="ECO:0000313" key="11">
    <source>
        <dbReference type="EMBL" id="KLT42176.1"/>
    </source>
</evidence>
<dbReference type="Pfam" id="PF09813">
    <property type="entry name" value="Coa3_cc"/>
    <property type="match status" value="1"/>
</dbReference>
<evidence type="ECO:0000256" key="6">
    <source>
        <dbReference type="ARBA" id="ARBA00022989"/>
    </source>
</evidence>
<organism evidence="11 12">
    <name type="scientific">Cutaneotrichosporon oleaginosum</name>
    <dbReference type="NCBI Taxonomy" id="879819"/>
    <lineage>
        <taxon>Eukaryota</taxon>
        <taxon>Fungi</taxon>
        <taxon>Dikarya</taxon>
        <taxon>Basidiomycota</taxon>
        <taxon>Agaricomycotina</taxon>
        <taxon>Tremellomycetes</taxon>
        <taxon>Trichosporonales</taxon>
        <taxon>Trichosporonaceae</taxon>
        <taxon>Cutaneotrichosporon</taxon>
    </lineage>
</organism>
<sequence length="167" mass="18394">MASRPPTLQEASDSYYPKGIHESPALKRARLPYQIRNVLTGGGIVAFIVGVYFYSISAVKQDDFSDVVDLLPPPEERAKMRSIEDELRDKELGVAPIASELPKPATPVSGGTGVMAWLPKRLDQVEWLHRRGWVETGKGNVIVWGAPNVDNIGNMRDSFPSAGPRRV</sequence>
<keyword evidence="5 9" id="KW-0812">Transmembrane</keyword>
<keyword evidence="9" id="KW-0999">Mitochondrion inner membrane</keyword>
<protein>
    <recommendedName>
        <fullName evidence="9">Cytochrome c oxidase assembly factor 3</fullName>
    </recommendedName>
</protein>
<dbReference type="GO" id="GO:0033617">
    <property type="term" value="P:mitochondrial respiratory chain complex IV assembly"/>
    <property type="evidence" value="ECO:0007669"/>
    <property type="project" value="UniProtKB-UniRule"/>
</dbReference>
<evidence type="ECO:0000259" key="10">
    <source>
        <dbReference type="Pfam" id="PF09813"/>
    </source>
</evidence>
<evidence type="ECO:0000256" key="4">
    <source>
        <dbReference type="ARBA" id="ARBA00011351"/>
    </source>
</evidence>
<comment type="function">
    <text evidence="1 9">Required for assembly of cytochrome c oxidase (complex IV).</text>
</comment>
<evidence type="ECO:0000256" key="5">
    <source>
        <dbReference type="ARBA" id="ARBA00022692"/>
    </source>
</evidence>
<dbReference type="PANTHER" id="PTHR15642">
    <property type="entry name" value="CYTOCHROME C OXIDASE ASSEMBLY FACTOR 3, MITOCHONDRIAL"/>
    <property type="match status" value="1"/>
</dbReference>
<comment type="similarity">
    <text evidence="3 9">Belongs to the COA3 family.</text>
</comment>
<accession>A0A0J0XM35</accession>
<comment type="subcellular location">
    <subcellularLocation>
        <location evidence="2">Mitochondrion membrane</location>
        <topology evidence="2">Single-pass membrane protein</topology>
    </subcellularLocation>
</comment>
<dbReference type="GO" id="GO:0005743">
    <property type="term" value="C:mitochondrial inner membrane"/>
    <property type="evidence" value="ECO:0007669"/>
    <property type="project" value="UniProtKB-UniRule"/>
</dbReference>
<dbReference type="OrthoDB" id="10018333at2759"/>
<name>A0A0J0XM35_9TREE</name>
<feature type="domain" description="Cytochrome c oxidase assembly factor 3 mitochondrial coiled-coil" evidence="10">
    <location>
        <begin position="25"/>
        <end position="69"/>
    </location>
</feature>
<dbReference type="STRING" id="879819.A0A0J0XM35"/>
<proteinExistence type="inferred from homology"/>
<evidence type="ECO:0000256" key="7">
    <source>
        <dbReference type="ARBA" id="ARBA00023128"/>
    </source>
</evidence>
<evidence type="ECO:0000256" key="1">
    <source>
        <dbReference type="ARBA" id="ARBA00003064"/>
    </source>
</evidence>
<gene>
    <name evidence="11" type="ORF">CC85DRAFT_328407</name>
</gene>
<keyword evidence="6 9" id="KW-1133">Transmembrane helix</keyword>
<evidence type="ECO:0000256" key="3">
    <source>
        <dbReference type="ARBA" id="ARBA00007035"/>
    </source>
</evidence>
<dbReference type="InterPro" id="IPR041752">
    <property type="entry name" value="Coa3"/>
</dbReference>
<dbReference type="EMBL" id="KQ087208">
    <property type="protein sequence ID" value="KLT42176.1"/>
    <property type="molecule type" value="Genomic_DNA"/>
</dbReference>